<dbReference type="InterPro" id="IPR006016">
    <property type="entry name" value="UspA"/>
</dbReference>
<evidence type="ECO:0000256" key="1">
    <source>
        <dbReference type="ARBA" id="ARBA00008791"/>
    </source>
</evidence>
<sequence length="287" mass="31312">MSHSLLVLADLSEPARQAARYTAVLGAALPAQLALLHCYHSPLLFPELVTVTTRGSIRSQVETADALRDFAQQLALPTEISVSVKPAAEAVRGAIRRHQPLLLAMGLSPEQDLLDQLLHNQLLPVLRATHYPVLLVPAAGAAPRAPRRVLWAVDAGPFVPNAAARRLAPLLASWEAAHTITHSVTGPAYPASVGQLAMDQLRHSRLLPFSTQYELYTRHHDVAAKGILEAMEDVQPDLLVLIARPRSFLGQLFHRSVTAQVLRHCRVPVLLVPAEAPEQPDWMPCLC</sequence>
<dbReference type="Pfam" id="PF00582">
    <property type="entry name" value="Usp"/>
    <property type="match status" value="2"/>
</dbReference>
<dbReference type="PANTHER" id="PTHR46268:SF6">
    <property type="entry name" value="UNIVERSAL STRESS PROTEIN UP12"/>
    <property type="match status" value="1"/>
</dbReference>
<evidence type="ECO:0000259" key="2">
    <source>
        <dbReference type="Pfam" id="PF00582"/>
    </source>
</evidence>
<feature type="domain" description="UspA" evidence="2">
    <location>
        <begin position="1"/>
        <end position="137"/>
    </location>
</feature>
<evidence type="ECO:0000313" key="3">
    <source>
        <dbReference type="EMBL" id="GAA4356429.1"/>
    </source>
</evidence>
<gene>
    <name evidence="3" type="ORF">GCM10023185_20200</name>
</gene>
<name>A0ABP8ID59_9BACT</name>
<protein>
    <recommendedName>
        <fullName evidence="2">UspA domain-containing protein</fullName>
    </recommendedName>
</protein>
<comment type="similarity">
    <text evidence="1">Belongs to the universal stress protein A family.</text>
</comment>
<feature type="domain" description="UspA" evidence="2">
    <location>
        <begin position="147"/>
        <end position="273"/>
    </location>
</feature>
<comment type="caution">
    <text evidence="3">The sequence shown here is derived from an EMBL/GenBank/DDBJ whole genome shotgun (WGS) entry which is preliminary data.</text>
</comment>
<dbReference type="Proteomes" id="UP001501153">
    <property type="component" value="Unassembled WGS sequence"/>
</dbReference>
<proteinExistence type="inferred from homology"/>
<evidence type="ECO:0000313" key="4">
    <source>
        <dbReference type="Proteomes" id="UP001501153"/>
    </source>
</evidence>
<keyword evidence="4" id="KW-1185">Reference proteome</keyword>
<dbReference type="EMBL" id="BAABGZ010000020">
    <property type="protein sequence ID" value="GAA4356429.1"/>
    <property type="molecule type" value="Genomic_DNA"/>
</dbReference>
<dbReference type="PANTHER" id="PTHR46268">
    <property type="entry name" value="STRESS RESPONSE PROTEIN NHAX"/>
    <property type="match status" value="1"/>
</dbReference>
<organism evidence="3 4">
    <name type="scientific">Hymenobacter saemangeumensis</name>
    <dbReference type="NCBI Taxonomy" id="1084522"/>
    <lineage>
        <taxon>Bacteria</taxon>
        <taxon>Pseudomonadati</taxon>
        <taxon>Bacteroidota</taxon>
        <taxon>Cytophagia</taxon>
        <taxon>Cytophagales</taxon>
        <taxon>Hymenobacteraceae</taxon>
        <taxon>Hymenobacter</taxon>
    </lineage>
</organism>
<accession>A0ABP8ID59</accession>
<dbReference type="Gene3D" id="3.40.50.12370">
    <property type="match status" value="1"/>
</dbReference>
<dbReference type="RefSeq" id="WP_345235911.1">
    <property type="nucleotide sequence ID" value="NZ_BAABGZ010000020.1"/>
</dbReference>
<dbReference type="CDD" id="cd00293">
    <property type="entry name" value="USP-like"/>
    <property type="match status" value="1"/>
</dbReference>
<dbReference type="SUPFAM" id="SSF52402">
    <property type="entry name" value="Adenine nucleotide alpha hydrolases-like"/>
    <property type="match status" value="2"/>
</dbReference>
<reference evidence="4" key="1">
    <citation type="journal article" date="2019" name="Int. J. Syst. Evol. Microbiol.">
        <title>The Global Catalogue of Microorganisms (GCM) 10K type strain sequencing project: providing services to taxonomists for standard genome sequencing and annotation.</title>
        <authorList>
            <consortium name="The Broad Institute Genomics Platform"/>
            <consortium name="The Broad Institute Genome Sequencing Center for Infectious Disease"/>
            <person name="Wu L."/>
            <person name="Ma J."/>
        </authorList>
    </citation>
    <scope>NUCLEOTIDE SEQUENCE [LARGE SCALE GENOMIC DNA]</scope>
    <source>
        <strain evidence="4">JCM 17923</strain>
    </source>
</reference>